<feature type="transmembrane region" description="Helical" evidence="5">
    <location>
        <begin position="343"/>
        <end position="368"/>
    </location>
</feature>
<evidence type="ECO:0000259" key="6">
    <source>
        <dbReference type="PROSITE" id="PS50865"/>
    </source>
</evidence>
<evidence type="ECO:0000256" key="2">
    <source>
        <dbReference type="ARBA" id="ARBA00022771"/>
    </source>
</evidence>
<organism evidence="7 8">
    <name type="scientific">Durusdinium trenchii</name>
    <dbReference type="NCBI Taxonomy" id="1381693"/>
    <lineage>
        <taxon>Eukaryota</taxon>
        <taxon>Sar</taxon>
        <taxon>Alveolata</taxon>
        <taxon>Dinophyceae</taxon>
        <taxon>Suessiales</taxon>
        <taxon>Symbiodiniaceae</taxon>
        <taxon>Durusdinium</taxon>
    </lineage>
</organism>
<accession>A0ABP0S1X9</accession>
<dbReference type="Gene3D" id="1.10.10.540">
    <property type="entry name" value="XPC-binding domain"/>
    <property type="match status" value="1"/>
</dbReference>
<feature type="transmembrane region" description="Helical" evidence="5">
    <location>
        <begin position="175"/>
        <end position="195"/>
    </location>
</feature>
<keyword evidence="1" id="KW-0479">Metal-binding</keyword>
<dbReference type="InterPro" id="IPR036353">
    <property type="entry name" value="XPC-bd_sf"/>
</dbReference>
<dbReference type="PROSITE" id="PS50865">
    <property type="entry name" value="ZF_MYND_2"/>
    <property type="match status" value="1"/>
</dbReference>
<dbReference type="SUPFAM" id="SSF144232">
    <property type="entry name" value="HIT/MYND zinc finger-like"/>
    <property type="match status" value="2"/>
</dbReference>
<name>A0ABP0S1X9_9DINO</name>
<dbReference type="EMBL" id="CAXAMN010026861">
    <property type="protein sequence ID" value="CAK9106304.1"/>
    <property type="molecule type" value="Genomic_DNA"/>
</dbReference>
<dbReference type="Proteomes" id="UP001642484">
    <property type="component" value="Unassembled WGS sequence"/>
</dbReference>
<keyword evidence="5" id="KW-0812">Transmembrane</keyword>
<keyword evidence="2 4" id="KW-0863">Zinc-finger</keyword>
<dbReference type="Pfam" id="PF09280">
    <property type="entry name" value="XPC-binding"/>
    <property type="match status" value="1"/>
</dbReference>
<dbReference type="SUPFAM" id="SSF101238">
    <property type="entry name" value="XPC-binding domain"/>
    <property type="match status" value="1"/>
</dbReference>
<reference evidence="7 8" key="1">
    <citation type="submission" date="2024-02" db="EMBL/GenBank/DDBJ databases">
        <authorList>
            <person name="Chen Y."/>
            <person name="Shah S."/>
            <person name="Dougan E. K."/>
            <person name="Thang M."/>
            <person name="Chan C."/>
        </authorList>
    </citation>
    <scope>NUCLEOTIDE SEQUENCE [LARGE SCALE GENOMIC DNA]</scope>
</reference>
<keyword evidence="3" id="KW-0862">Zinc</keyword>
<dbReference type="SUPFAM" id="SSF53335">
    <property type="entry name" value="S-adenosyl-L-methionine-dependent methyltransferases"/>
    <property type="match status" value="1"/>
</dbReference>
<dbReference type="CDD" id="cd02440">
    <property type="entry name" value="AdoMet_MTases"/>
    <property type="match status" value="1"/>
</dbReference>
<evidence type="ECO:0000256" key="3">
    <source>
        <dbReference type="ARBA" id="ARBA00022833"/>
    </source>
</evidence>
<feature type="transmembrane region" description="Helical" evidence="5">
    <location>
        <begin position="272"/>
        <end position="289"/>
    </location>
</feature>
<comment type="caution">
    <text evidence="7">The sequence shown here is derived from an EMBL/GenBank/DDBJ whole genome shotgun (WGS) entry which is preliminary data.</text>
</comment>
<dbReference type="Pfam" id="PF01753">
    <property type="entry name" value="zf-MYND"/>
    <property type="match status" value="1"/>
</dbReference>
<evidence type="ECO:0000313" key="7">
    <source>
        <dbReference type="EMBL" id="CAK9106304.1"/>
    </source>
</evidence>
<evidence type="ECO:0000256" key="1">
    <source>
        <dbReference type="ARBA" id="ARBA00022723"/>
    </source>
</evidence>
<sequence length="1158" mass="130149">MDRERFSRLRAAVAQDPKALEAFLEEITKENPQLMRLISMYEEDFLTMLTANLLEAKVPGSPEAAKTQEPNPIPPKPSAKQKAILQSLQPTSTTSHTIAWRAESDVGRASRRAAELEINVWQELEQKKLLGPNSRIWLQNFCFSPLGGLWGLATLACCIYGLVRPNEAISEIVGRKVVCMAAAMGGLAIASAMCATRAAESLLQSEAFQKLLARCEAGHQLPTSLSILSGNRRHDFDCRCNGDLVQRLLRELLVGTLLALALSPAFSSDPMYFIGWLLLFGWIVLYVPGRTSVRWLLLHLSRNLVEQLMKNIADGPAAWKHSGQFWEEMTKAHQEMDGMLENAWALAMWFVIPDISTTIIFGVIGLVACLSTVVTSHNILVAFAGLFLICFNLLKIGQQLMDMASITQMCMSTIAGTKSILSYAIAKSGPSPCSEAALKSAGYASRAEERADHSRFLTYLMVNRAGVEMFGVFIDMELITRFMGQATTGFLALLSYMLANLDITTEEVLSSLEDTGRYVSDSLADTGRYFSEMVTLHSPFSCAVCKATRDLSLCSACQSVRFCCRQHQRRFWPRHQAVCRFIASVKGGLLQQVAGKKWVQEALPEVVDVWTRSRGQHPEPWELEQLVHLPHCRVCSKAPATLLCEICSQVAYCSKDCERMDEEHPGSWQCRQVAATALAAQVMHQMGGGVPFFTGLAEGELPEAIFHEGWQALLISMMNLLNFLSPMGRFVDGWQVADGQVLKNLSFLDVGCGSGIHSAAAAVASASVVLSFDRQTDSLTSTRALQQRYGSQISKATRWDAYLGDILKKEDLDHRTDVVYSWGALHHTGDLWKALEHSCHLVKRPEEGGGAFMLALYAREMVRDPDYWVYIKRLYVSLDEINRGQMEREYGWWLLKEEVLQKHRNPFVLAFEAQFQRGMNFWTDVKDWLGGYPIEFSEASDVIRFVRERCGLVPARVQPSVVTEFLFVTDPRLFDAETESRRSKLVLDWHSELAERPQVVLKGPFVRLKLQHSRSRCYAAELPSEVPAVWELRFDVHEDGYQYGFGVESDLEAEDKRRTVDTLAKLFGDEDRNREQPTRAWQARFGFDGLTCDHPGRHFREVYWIEELPVVIFSSSDGSDPNDNGRIYSIFVEPGSEVPQEDRKPKHVIAADLDFSRY</sequence>
<evidence type="ECO:0000313" key="8">
    <source>
        <dbReference type="Proteomes" id="UP001642484"/>
    </source>
</evidence>
<feature type="transmembrane region" description="Helical" evidence="5">
    <location>
        <begin position="374"/>
        <end position="394"/>
    </location>
</feature>
<protein>
    <recommendedName>
        <fullName evidence="6">MYND-type domain-containing protein</fullName>
    </recommendedName>
</protein>
<dbReference type="InterPro" id="IPR025714">
    <property type="entry name" value="Methyltranfer_dom"/>
</dbReference>
<dbReference type="InterPro" id="IPR015360">
    <property type="entry name" value="XPC-bd"/>
</dbReference>
<keyword evidence="8" id="KW-1185">Reference proteome</keyword>
<dbReference type="InterPro" id="IPR029063">
    <property type="entry name" value="SAM-dependent_MTases_sf"/>
</dbReference>
<dbReference type="Gene3D" id="3.40.50.150">
    <property type="entry name" value="Vaccinia Virus protein VP39"/>
    <property type="match status" value="1"/>
</dbReference>
<feature type="transmembrane region" description="Helical" evidence="5">
    <location>
        <begin position="137"/>
        <end position="163"/>
    </location>
</feature>
<gene>
    <name evidence="7" type="ORF">CCMP2556_LOCUS49697</name>
</gene>
<dbReference type="InterPro" id="IPR002893">
    <property type="entry name" value="Znf_MYND"/>
</dbReference>
<keyword evidence="5" id="KW-1133">Transmembrane helix</keyword>
<evidence type="ECO:0000256" key="5">
    <source>
        <dbReference type="SAM" id="Phobius"/>
    </source>
</evidence>
<evidence type="ECO:0000256" key="4">
    <source>
        <dbReference type="PROSITE-ProRule" id="PRU00134"/>
    </source>
</evidence>
<dbReference type="Gene3D" id="6.10.140.2220">
    <property type="match status" value="1"/>
</dbReference>
<proteinExistence type="predicted"/>
<feature type="domain" description="MYND-type" evidence="6">
    <location>
        <begin position="542"/>
        <end position="579"/>
    </location>
</feature>
<dbReference type="Pfam" id="PF13847">
    <property type="entry name" value="Methyltransf_31"/>
    <property type="match status" value="1"/>
</dbReference>
<keyword evidence="5" id="KW-0472">Membrane</keyword>